<feature type="compositionally biased region" description="Basic and acidic residues" evidence="2">
    <location>
        <begin position="226"/>
        <end position="241"/>
    </location>
</feature>
<dbReference type="EMBL" id="KB446561">
    <property type="protein sequence ID" value="EME80249.1"/>
    <property type="molecule type" value="Genomic_DNA"/>
</dbReference>
<feature type="region of interest" description="Disordered" evidence="2">
    <location>
        <begin position="218"/>
        <end position="344"/>
    </location>
</feature>
<sequence length="344" mass="37898">MPNGGIVCSNVAGQPSKRGDGLLDYTPKAAGKHGLPMFNVNRTFMHDAAWEALLDGLDHVRPTRSAQARPQGQWDRRDTRRSRSPAREPRSYRERGEQGHRGEQARGHRRDERRSRSPARVPTERESAQKTIRQLLSAQAEALDRISKAEEEIRRLAEDKLKAKEKIQCLTAENLKAEEKIRRLAAETLKAEDDRRQAEEYAEQQRLLTVALTEALNRNLTPASHDQSRRPDSRMRGRADSRIPPGNDHFFRHSSNPDAGHLGHMRVEPPPAPGKGSKAPEKGSSAPEKGSSAPEKGSSAPGNGSSAPGNGSSAPGNGYKKRRRGCRGGQKRKHGRRDGDGGGD</sequence>
<reference evidence="3 4" key="1">
    <citation type="journal article" date="2012" name="PLoS Pathog.">
        <title>Diverse lifestyles and strategies of plant pathogenesis encoded in the genomes of eighteen Dothideomycetes fungi.</title>
        <authorList>
            <person name="Ohm R.A."/>
            <person name="Feau N."/>
            <person name="Henrissat B."/>
            <person name="Schoch C.L."/>
            <person name="Horwitz B.A."/>
            <person name="Barry K.W."/>
            <person name="Condon B.J."/>
            <person name="Copeland A.C."/>
            <person name="Dhillon B."/>
            <person name="Glaser F."/>
            <person name="Hesse C.N."/>
            <person name="Kosti I."/>
            <person name="LaButti K."/>
            <person name="Lindquist E.A."/>
            <person name="Lucas S."/>
            <person name="Salamov A.A."/>
            <person name="Bradshaw R.E."/>
            <person name="Ciuffetti L."/>
            <person name="Hamelin R.C."/>
            <person name="Kema G.H.J."/>
            <person name="Lawrence C."/>
            <person name="Scott J.A."/>
            <person name="Spatafora J.W."/>
            <person name="Turgeon B.G."/>
            <person name="de Wit P.J.G.M."/>
            <person name="Zhong S."/>
            <person name="Goodwin S.B."/>
            <person name="Grigoriev I.V."/>
        </authorList>
    </citation>
    <scope>NUCLEOTIDE SEQUENCE [LARGE SCALE GENOMIC DNA]</scope>
    <source>
        <strain evidence="3 4">CIRAD86</strain>
    </source>
</reference>
<evidence type="ECO:0000256" key="1">
    <source>
        <dbReference type="SAM" id="Coils"/>
    </source>
</evidence>
<evidence type="ECO:0000313" key="3">
    <source>
        <dbReference type="EMBL" id="EME80249.1"/>
    </source>
</evidence>
<protein>
    <submittedName>
        <fullName evidence="3">Uncharacterized protein</fullName>
    </submittedName>
</protein>
<evidence type="ECO:0000313" key="4">
    <source>
        <dbReference type="Proteomes" id="UP000016932"/>
    </source>
</evidence>
<gene>
    <name evidence="3" type="ORF">MYCFIDRAFT_212007</name>
</gene>
<proteinExistence type="predicted"/>
<dbReference type="HOGENOM" id="CLU_806812_0_0_1"/>
<name>M2ZMG0_PSEFD</name>
<feature type="compositionally biased region" description="Basic residues" evidence="2">
    <location>
        <begin position="319"/>
        <end position="336"/>
    </location>
</feature>
<dbReference type="VEuPathDB" id="FungiDB:MYCFIDRAFT_212007"/>
<dbReference type="GeneID" id="19337578"/>
<dbReference type="RefSeq" id="XP_007929252.1">
    <property type="nucleotide sequence ID" value="XM_007931061.1"/>
</dbReference>
<keyword evidence="1" id="KW-0175">Coiled coil</keyword>
<dbReference type="Proteomes" id="UP000016932">
    <property type="component" value="Unassembled WGS sequence"/>
</dbReference>
<feature type="region of interest" description="Disordered" evidence="2">
    <location>
        <begin position="62"/>
        <end position="129"/>
    </location>
</feature>
<feature type="coiled-coil region" evidence="1">
    <location>
        <begin position="132"/>
        <end position="194"/>
    </location>
</feature>
<feature type="compositionally biased region" description="Low complexity" evidence="2">
    <location>
        <begin position="274"/>
        <end position="286"/>
    </location>
</feature>
<evidence type="ECO:0000256" key="2">
    <source>
        <dbReference type="SAM" id="MobiDB-lite"/>
    </source>
</evidence>
<dbReference type="AlphaFoldDB" id="M2ZMG0"/>
<feature type="compositionally biased region" description="Low complexity" evidence="2">
    <location>
        <begin position="297"/>
        <end position="318"/>
    </location>
</feature>
<keyword evidence="4" id="KW-1185">Reference proteome</keyword>
<dbReference type="KEGG" id="pfj:MYCFIDRAFT_212007"/>
<dbReference type="OrthoDB" id="10680472at2759"/>
<organism evidence="3 4">
    <name type="scientific">Pseudocercospora fijiensis (strain CIRAD86)</name>
    <name type="common">Black leaf streak disease fungus</name>
    <name type="synonym">Mycosphaerella fijiensis</name>
    <dbReference type="NCBI Taxonomy" id="383855"/>
    <lineage>
        <taxon>Eukaryota</taxon>
        <taxon>Fungi</taxon>
        <taxon>Dikarya</taxon>
        <taxon>Ascomycota</taxon>
        <taxon>Pezizomycotina</taxon>
        <taxon>Dothideomycetes</taxon>
        <taxon>Dothideomycetidae</taxon>
        <taxon>Mycosphaerellales</taxon>
        <taxon>Mycosphaerellaceae</taxon>
        <taxon>Pseudocercospora</taxon>
    </lineage>
</organism>
<accession>M2ZMG0</accession>
<feature type="compositionally biased region" description="Basic and acidic residues" evidence="2">
    <location>
        <begin position="85"/>
        <end position="115"/>
    </location>
</feature>